<name>A0ABV5GYE5_9FLAO</name>
<evidence type="ECO:0000313" key="3">
    <source>
        <dbReference type="EMBL" id="MFB9104633.1"/>
    </source>
</evidence>
<dbReference type="Gene3D" id="3.20.20.220">
    <property type="match status" value="1"/>
</dbReference>
<dbReference type="RefSeq" id="WP_290273640.1">
    <property type="nucleotide sequence ID" value="NZ_JAUFQP010000013.1"/>
</dbReference>
<dbReference type="InterPro" id="IPR015659">
    <property type="entry name" value="Proline_oxidase"/>
</dbReference>
<feature type="domain" description="Proline dehydrogenase" evidence="2">
    <location>
        <begin position="78"/>
        <end position="374"/>
    </location>
</feature>
<gene>
    <name evidence="3" type="ORF">ACFFU1_06975</name>
</gene>
<dbReference type="EMBL" id="JBHMFA010000005">
    <property type="protein sequence ID" value="MFB9104633.1"/>
    <property type="molecule type" value="Genomic_DNA"/>
</dbReference>
<protein>
    <submittedName>
        <fullName evidence="3">Proline dehydrogenase family protein</fullName>
    </submittedName>
</protein>
<proteinExistence type="predicted"/>
<dbReference type="PANTHER" id="PTHR13914:SF0">
    <property type="entry name" value="PROLINE DEHYDROGENASE 1, MITOCHONDRIAL"/>
    <property type="match status" value="1"/>
</dbReference>
<dbReference type="InterPro" id="IPR029041">
    <property type="entry name" value="FAD-linked_oxidoreductase-like"/>
</dbReference>
<dbReference type="PANTHER" id="PTHR13914">
    <property type="entry name" value="PROLINE OXIDASE"/>
    <property type="match status" value="1"/>
</dbReference>
<evidence type="ECO:0000313" key="4">
    <source>
        <dbReference type="Proteomes" id="UP001589590"/>
    </source>
</evidence>
<dbReference type="Pfam" id="PF01619">
    <property type="entry name" value="Pro_dh"/>
    <property type="match status" value="1"/>
</dbReference>
<keyword evidence="1" id="KW-0560">Oxidoreductase</keyword>
<reference evidence="3 4" key="1">
    <citation type="submission" date="2024-09" db="EMBL/GenBank/DDBJ databases">
        <authorList>
            <person name="Sun Q."/>
            <person name="Mori K."/>
        </authorList>
    </citation>
    <scope>NUCLEOTIDE SEQUENCE [LARGE SCALE GENOMIC DNA]</scope>
    <source>
        <strain evidence="3 4">CECT 8300</strain>
    </source>
</reference>
<dbReference type="Proteomes" id="UP001589590">
    <property type="component" value="Unassembled WGS sequence"/>
</dbReference>
<organism evidence="3 4">
    <name type="scientific">Algibacter miyuki</name>
    <dbReference type="NCBI Taxonomy" id="1306933"/>
    <lineage>
        <taxon>Bacteria</taxon>
        <taxon>Pseudomonadati</taxon>
        <taxon>Bacteroidota</taxon>
        <taxon>Flavobacteriia</taxon>
        <taxon>Flavobacteriales</taxon>
        <taxon>Flavobacteriaceae</taxon>
        <taxon>Algibacter</taxon>
    </lineage>
</organism>
<dbReference type="SUPFAM" id="SSF51730">
    <property type="entry name" value="FAD-linked oxidoreductase"/>
    <property type="match status" value="1"/>
</dbReference>
<keyword evidence="4" id="KW-1185">Reference proteome</keyword>
<sequence>MNTNLIFNNTKVAFSLKSDSELERAYFLFKMISIEPLVRIGTVATNFALKAHLPIEGLIRSTVFDHFCGGVNEDDCLPVIEKMYDKGVSSVLDYSVEGKESEKEFDAALNKLLKIIEFAKNLQAIPIAVFKPSAFGRFYLYEKLSKNGTLTIVEQEEWDRIVSRFDQVCAKAKAYDVAVLIDAEESWMQDAADNLITKMMVKYNTEKPIVYNTLQMYRHDRMAFLTSEHAKAKAAGYFLGFKLVRGAYMEKENDRAETKGYPSPICISKAATDANFNKALNYMLENIKDMSVFAGTHNEDSSYLLMELMDKLGIKNNDERVWFGQLYGMSDHISYNLAHEGYNVAKYMPFGPVKDVMPYLIRRAEENTSVAGQTGRELALLKQEKTRRKAE</sequence>
<dbReference type="InterPro" id="IPR002872">
    <property type="entry name" value="Proline_DH_dom"/>
</dbReference>
<accession>A0ABV5GYE5</accession>
<comment type="caution">
    <text evidence="3">The sequence shown here is derived from an EMBL/GenBank/DDBJ whole genome shotgun (WGS) entry which is preliminary data.</text>
</comment>
<evidence type="ECO:0000256" key="1">
    <source>
        <dbReference type="ARBA" id="ARBA00023002"/>
    </source>
</evidence>
<evidence type="ECO:0000259" key="2">
    <source>
        <dbReference type="Pfam" id="PF01619"/>
    </source>
</evidence>